<evidence type="ECO:0000256" key="2">
    <source>
        <dbReference type="SAM" id="SignalP"/>
    </source>
</evidence>
<dbReference type="OrthoDB" id="1108474at2759"/>
<feature type="compositionally biased region" description="Polar residues" evidence="1">
    <location>
        <begin position="62"/>
        <end position="73"/>
    </location>
</feature>
<accession>A0A8X7WPK1</accession>
<organism evidence="3 4">
    <name type="scientific">Brassica carinata</name>
    <name type="common">Ethiopian mustard</name>
    <name type="synonym">Abyssinian cabbage</name>
    <dbReference type="NCBI Taxonomy" id="52824"/>
    <lineage>
        <taxon>Eukaryota</taxon>
        <taxon>Viridiplantae</taxon>
        <taxon>Streptophyta</taxon>
        <taxon>Embryophyta</taxon>
        <taxon>Tracheophyta</taxon>
        <taxon>Spermatophyta</taxon>
        <taxon>Magnoliopsida</taxon>
        <taxon>eudicotyledons</taxon>
        <taxon>Gunneridae</taxon>
        <taxon>Pentapetalae</taxon>
        <taxon>rosids</taxon>
        <taxon>malvids</taxon>
        <taxon>Brassicales</taxon>
        <taxon>Brassicaceae</taxon>
        <taxon>Brassiceae</taxon>
        <taxon>Brassica</taxon>
    </lineage>
</organism>
<sequence length="73" mass="7610">MSFVLRVAVFLLLTLTVTSSSPGSVSVSGIGKIGIERRSLMVSVNDYDGPSANPKHNPGTPPVTTGQRSPGRN</sequence>
<feature type="chain" id="PRO_5036485341" evidence="2">
    <location>
        <begin position="20"/>
        <end position="73"/>
    </location>
</feature>
<evidence type="ECO:0000313" key="3">
    <source>
        <dbReference type="EMBL" id="KAG2333321.1"/>
    </source>
</evidence>
<dbReference type="InterPro" id="IPR034430">
    <property type="entry name" value="PSY"/>
</dbReference>
<keyword evidence="4" id="KW-1185">Reference proteome</keyword>
<keyword evidence="2" id="KW-0732">Signal</keyword>
<dbReference type="Proteomes" id="UP000886595">
    <property type="component" value="Unassembled WGS sequence"/>
</dbReference>
<dbReference type="PANTHER" id="PTHR37177">
    <property type="entry name" value="PROTEIN PSY1"/>
    <property type="match status" value="1"/>
</dbReference>
<gene>
    <name evidence="3" type="ORF">Bca52824_004501</name>
</gene>
<dbReference type="EMBL" id="JAAMPC010000001">
    <property type="protein sequence ID" value="KAG2333321.1"/>
    <property type="molecule type" value="Genomic_DNA"/>
</dbReference>
<name>A0A8X7WPK1_BRACI</name>
<protein>
    <submittedName>
        <fullName evidence="3">Uncharacterized protein</fullName>
    </submittedName>
</protein>
<proteinExistence type="predicted"/>
<comment type="caution">
    <text evidence="3">The sequence shown here is derived from an EMBL/GenBank/DDBJ whole genome shotgun (WGS) entry which is preliminary data.</text>
</comment>
<dbReference type="PANTHER" id="PTHR37177:SF4">
    <property type="entry name" value="PROTEIN PSY1"/>
    <property type="match status" value="1"/>
</dbReference>
<reference evidence="3 4" key="1">
    <citation type="submission" date="2020-02" db="EMBL/GenBank/DDBJ databases">
        <authorList>
            <person name="Ma Q."/>
            <person name="Huang Y."/>
            <person name="Song X."/>
            <person name="Pei D."/>
        </authorList>
    </citation>
    <scope>NUCLEOTIDE SEQUENCE [LARGE SCALE GENOMIC DNA]</scope>
    <source>
        <strain evidence="3">Sxm20200214</strain>
        <tissue evidence="3">Leaf</tissue>
    </source>
</reference>
<evidence type="ECO:0000313" key="4">
    <source>
        <dbReference type="Proteomes" id="UP000886595"/>
    </source>
</evidence>
<evidence type="ECO:0000256" key="1">
    <source>
        <dbReference type="SAM" id="MobiDB-lite"/>
    </source>
</evidence>
<dbReference type="AlphaFoldDB" id="A0A8X7WPK1"/>
<feature type="signal peptide" evidence="2">
    <location>
        <begin position="1"/>
        <end position="19"/>
    </location>
</feature>
<feature type="region of interest" description="Disordered" evidence="1">
    <location>
        <begin position="44"/>
        <end position="73"/>
    </location>
</feature>